<feature type="domain" description="PH" evidence="2">
    <location>
        <begin position="80"/>
        <end position="186"/>
    </location>
</feature>
<comment type="caution">
    <text evidence="3">The sequence shown here is derived from an EMBL/GenBank/DDBJ whole genome shotgun (WGS) entry which is preliminary data.</text>
</comment>
<dbReference type="InterPro" id="IPR011993">
    <property type="entry name" value="PH-like_dom_sf"/>
</dbReference>
<dbReference type="SUPFAM" id="SSF50729">
    <property type="entry name" value="PH domain-like"/>
    <property type="match status" value="1"/>
</dbReference>
<dbReference type="InterPro" id="IPR001849">
    <property type="entry name" value="PH_domain"/>
</dbReference>
<protein>
    <submittedName>
        <fullName evidence="3">GRB2-associated-binding protein 2</fullName>
    </submittedName>
</protein>
<dbReference type="Gene3D" id="2.30.29.30">
    <property type="entry name" value="Pleckstrin-homology domain (PH domain)/Phosphotyrosine-binding domain (PTB)"/>
    <property type="match status" value="1"/>
</dbReference>
<organism evidence="3 4">
    <name type="scientific">Sciurus carolinensis</name>
    <name type="common">Eastern gray squirrel</name>
    <dbReference type="NCBI Taxonomy" id="30640"/>
    <lineage>
        <taxon>Eukaryota</taxon>
        <taxon>Metazoa</taxon>
        <taxon>Chordata</taxon>
        <taxon>Craniata</taxon>
        <taxon>Vertebrata</taxon>
        <taxon>Euteleostomi</taxon>
        <taxon>Mammalia</taxon>
        <taxon>Eutheria</taxon>
        <taxon>Euarchontoglires</taxon>
        <taxon>Glires</taxon>
        <taxon>Rodentia</taxon>
        <taxon>Sciuromorpha</taxon>
        <taxon>Sciuridae</taxon>
        <taxon>Sciurinae</taxon>
        <taxon>Sciurini</taxon>
        <taxon>Sciurus</taxon>
    </lineage>
</organism>
<name>A0AA41T089_SCICA</name>
<dbReference type="Proteomes" id="UP001166674">
    <property type="component" value="Unassembled WGS sequence"/>
</dbReference>
<dbReference type="Pfam" id="PF00169">
    <property type="entry name" value="PH"/>
    <property type="match status" value="1"/>
</dbReference>
<evidence type="ECO:0000256" key="1">
    <source>
        <dbReference type="ARBA" id="ARBA00029462"/>
    </source>
</evidence>
<dbReference type="EMBL" id="JAATJV010388565">
    <property type="protein sequence ID" value="MBZ3883618.1"/>
    <property type="molecule type" value="Genomic_DNA"/>
</dbReference>
<dbReference type="SMART" id="SM00233">
    <property type="entry name" value="PH"/>
    <property type="match status" value="1"/>
</dbReference>
<proteinExistence type="inferred from homology"/>
<gene>
    <name evidence="3" type="ORF">SUZIE_173840</name>
</gene>
<evidence type="ECO:0000313" key="4">
    <source>
        <dbReference type="Proteomes" id="UP001166674"/>
    </source>
</evidence>
<dbReference type="PROSITE" id="PS50003">
    <property type="entry name" value="PH_DOMAIN"/>
    <property type="match status" value="1"/>
</dbReference>
<dbReference type="AlphaFoldDB" id="A0AA41T089"/>
<accession>A0AA41T089</accession>
<dbReference type="InterPro" id="IPR046355">
    <property type="entry name" value="Gab1-4-like"/>
</dbReference>
<sequence>MYCVMICSNACLQLEALKHKGKPWVQPHRSVTCWRKQQTQYKQHQNLHKNKAVKVEWCLHKVWRKSCMASVSQYCGSGSELWTLGSVLCTLVSVAWRKRWFILWSTQCSGDPGVLEYYKHDQSKKPLWIINLDLCEQVQANVTFHKKGLPCGFLFNIKTNKCTFYLVAETKEYMYKWVQSICQICRFQQEVESTGPKTPAFSGC</sequence>
<dbReference type="GO" id="GO:0005068">
    <property type="term" value="F:transmembrane receptor protein tyrosine kinase adaptor activity"/>
    <property type="evidence" value="ECO:0007669"/>
    <property type="project" value="TreeGrafter"/>
</dbReference>
<comment type="similarity">
    <text evidence="1">Belongs to the GAB family.</text>
</comment>
<keyword evidence="4" id="KW-1185">Reference proteome</keyword>
<reference evidence="3" key="1">
    <citation type="submission" date="2020-03" db="EMBL/GenBank/DDBJ databases">
        <title>Studies in the Genomics of Life Span.</title>
        <authorList>
            <person name="Glass D."/>
        </authorList>
    </citation>
    <scope>NUCLEOTIDE SEQUENCE</scope>
    <source>
        <strain evidence="3">SUZIE</strain>
        <tissue evidence="3">Muscle</tissue>
    </source>
</reference>
<dbReference type="GO" id="GO:0005737">
    <property type="term" value="C:cytoplasm"/>
    <property type="evidence" value="ECO:0007669"/>
    <property type="project" value="TreeGrafter"/>
</dbReference>
<evidence type="ECO:0000313" key="3">
    <source>
        <dbReference type="EMBL" id="MBZ3883618.1"/>
    </source>
</evidence>
<dbReference type="PANTHER" id="PTHR45960:SF4">
    <property type="entry name" value="GRB2-ASSOCIATED-BINDING PROTEIN 4"/>
    <property type="match status" value="1"/>
</dbReference>
<dbReference type="PANTHER" id="PTHR45960">
    <property type="entry name" value="GRB2-ASSOCIATED-BINDING PROTEIN"/>
    <property type="match status" value="1"/>
</dbReference>
<evidence type="ECO:0000259" key="2">
    <source>
        <dbReference type="PROSITE" id="PS50003"/>
    </source>
</evidence>